<sequence>MSQGSRLAKLTEIYPAQAQLDQKYEGLCKLVKLTSSSMILEVSKHSSFQESRCFYVVSTDGRKEDFSYRKCLDSFIKGKYPDVAETFRRRTILQRKLRMKIGNLFSLLPARPQQNQN</sequence>
<evidence type="ECO:0000313" key="1">
    <source>
        <dbReference type="EMBL" id="KAF3945598.1"/>
    </source>
</evidence>
<proteinExistence type="predicted"/>
<gene>
    <name evidence="1" type="ORF">CMV_028042</name>
</gene>
<dbReference type="AlphaFoldDB" id="A0A8J4V274"/>
<dbReference type="OrthoDB" id="1926397at2759"/>
<dbReference type="Proteomes" id="UP000737018">
    <property type="component" value="Unassembled WGS sequence"/>
</dbReference>
<dbReference type="Pfam" id="PF11523">
    <property type="entry name" value="DUF3223"/>
    <property type="match status" value="1"/>
</dbReference>
<dbReference type="GO" id="GO:0009658">
    <property type="term" value="P:chloroplast organization"/>
    <property type="evidence" value="ECO:0007669"/>
    <property type="project" value="TreeGrafter"/>
</dbReference>
<accession>A0A8J4V274</accession>
<dbReference type="GO" id="GO:0009507">
    <property type="term" value="C:chloroplast"/>
    <property type="evidence" value="ECO:0007669"/>
    <property type="project" value="TreeGrafter"/>
</dbReference>
<dbReference type="EMBL" id="JRKL02011953">
    <property type="protein sequence ID" value="KAF3945598.1"/>
    <property type="molecule type" value="Genomic_DNA"/>
</dbReference>
<organism evidence="1 2">
    <name type="scientific">Castanea mollissima</name>
    <name type="common">Chinese chestnut</name>
    <dbReference type="NCBI Taxonomy" id="60419"/>
    <lineage>
        <taxon>Eukaryota</taxon>
        <taxon>Viridiplantae</taxon>
        <taxon>Streptophyta</taxon>
        <taxon>Embryophyta</taxon>
        <taxon>Tracheophyta</taxon>
        <taxon>Spermatophyta</taxon>
        <taxon>Magnoliopsida</taxon>
        <taxon>eudicotyledons</taxon>
        <taxon>Gunneridae</taxon>
        <taxon>Pentapetalae</taxon>
        <taxon>rosids</taxon>
        <taxon>fabids</taxon>
        <taxon>Fagales</taxon>
        <taxon>Fagaceae</taxon>
        <taxon>Castanea</taxon>
    </lineage>
</organism>
<dbReference type="InterPro" id="IPR044673">
    <property type="entry name" value="DCL-like"/>
</dbReference>
<dbReference type="PANTHER" id="PTHR33415:SF24">
    <property type="entry name" value="DNA-DIRECTED RNA POLYMERASE"/>
    <property type="match status" value="1"/>
</dbReference>
<dbReference type="Gene3D" id="3.10.450.40">
    <property type="match status" value="1"/>
</dbReference>
<keyword evidence="2" id="KW-1185">Reference proteome</keyword>
<comment type="caution">
    <text evidence="1">The sequence shown here is derived from an EMBL/GenBank/DDBJ whole genome shotgun (WGS) entry which is preliminary data.</text>
</comment>
<protein>
    <submittedName>
        <fullName evidence="1">Uncharacterized protein</fullName>
    </submittedName>
</protein>
<dbReference type="GO" id="GO:1901259">
    <property type="term" value="P:chloroplast rRNA processing"/>
    <property type="evidence" value="ECO:0007669"/>
    <property type="project" value="TreeGrafter"/>
</dbReference>
<reference evidence="1" key="1">
    <citation type="submission" date="2020-03" db="EMBL/GenBank/DDBJ databases">
        <title>Castanea mollissima Vanexum genome sequencing.</title>
        <authorList>
            <person name="Staton M."/>
        </authorList>
    </citation>
    <scope>NUCLEOTIDE SEQUENCE</scope>
    <source>
        <tissue evidence="1">Leaf</tissue>
    </source>
</reference>
<name>A0A8J4V274_9ROSI</name>
<evidence type="ECO:0000313" key="2">
    <source>
        <dbReference type="Proteomes" id="UP000737018"/>
    </source>
</evidence>
<dbReference type="PANTHER" id="PTHR33415">
    <property type="entry name" value="PROTEIN EMBRYO DEFECTIVE 514"/>
    <property type="match status" value="1"/>
</dbReference>